<evidence type="ECO:0000313" key="2">
    <source>
        <dbReference type="EMBL" id="VEL08721.1"/>
    </source>
</evidence>
<dbReference type="EMBL" id="CAAALY010004589">
    <property type="protein sequence ID" value="VEL08721.1"/>
    <property type="molecule type" value="Genomic_DNA"/>
</dbReference>
<keyword evidence="1" id="KW-0175">Coiled coil</keyword>
<comment type="caution">
    <text evidence="2">The sequence shown here is derived from an EMBL/GenBank/DDBJ whole genome shotgun (WGS) entry which is preliminary data.</text>
</comment>
<evidence type="ECO:0008006" key="4">
    <source>
        <dbReference type="Google" id="ProtNLM"/>
    </source>
</evidence>
<reference evidence="2" key="1">
    <citation type="submission" date="2018-11" db="EMBL/GenBank/DDBJ databases">
        <authorList>
            <consortium name="Pathogen Informatics"/>
        </authorList>
    </citation>
    <scope>NUCLEOTIDE SEQUENCE</scope>
</reference>
<sequence>MQHLISELGSLSEQNSKLTRDRDKELRAAKRAVLTLKAQEDAVKFVRLNHADIKGKLDDLALGQDTSLLARRQKLHKEVLHLTQALGKENQLGESEQVNLMKVTQDEKRRMLELSDLRIETVELNRLALIKVDEREMKARDMRTAEKRITRILEDIRSRDIAIEEHSKKLHGLQVQLQDFAQMYEQIKSERNKCIHLIQAAHQNSVELREKLRIFENEIEILLASLSNREHLVAKQRNKQAIETMQRDSLRQETSKQVNF</sequence>
<keyword evidence="3" id="KW-1185">Reference proteome</keyword>
<evidence type="ECO:0000256" key="1">
    <source>
        <dbReference type="ARBA" id="ARBA00023054"/>
    </source>
</evidence>
<dbReference type="OrthoDB" id="10262929at2759"/>
<gene>
    <name evidence="2" type="ORF">PXEA_LOCUS2161</name>
</gene>
<evidence type="ECO:0000313" key="3">
    <source>
        <dbReference type="Proteomes" id="UP000784294"/>
    </source>
</evidence>
<dbReference type="GO" id="GO:0005856">
    <property type="term" value="C:cytoskeleton"/>
    <property type="evidence" value="ECO:0007669"/>
    <property type="project" value="TreeGrafter"/>
</dbReference>
<accession>A0A3S4ZPM6</accession>
<name>A0A3S4ZPM6_9PLAT</name>
<protein>
    <recommendedName>
        <fullName evidence="4">Coiled-coil domain-containing protein 39</fullName>
    </recommendedName>
</protein>
<dbReference type="Proteomes" id="UP000784294">
    <property type="component" value="Unassembled WGS sequence"/>
</dbReference>
<proteinExistence type="predicted"/>
<dbReference type="PANTHER" id="PTHR32083:SF34">
    <property type="entry name" value="COILED-COIL DOMAIN-CONTAINING PROTEIN 146"/>
    <property type="match status" value="1"/>
</dbReference>
<organism evidence="2 3">
    <name type="scientific">Protopolystoma xenopodis</name>
    <dbReference type="NCBI Taxonomy" id="117903"/>
    <lineage>
        <taxon>Eukaryota</taxon>
        <taxon>Metazoa</taxon>
        <taxon>Spiralia</taxon>
        <taxon>Lophotrochozoa</taxon>
        <taxon>Platyhelminthes</taxon>
        <taxon>Monogenea</taxon>
        <taxon>Polyopisthocotylea</taxon>
        <taxon>Polystomatidea</taxon>
        <taxon>Polystomatidae</taxon>
        <taxon>Protopolystoma</taxon>
    </lineage>
</organism>
<dbReference type="PANTHER" id="PTHR32083">
    <property type="entry name" value="CILIA AND FLAGELLA-ASSOCIATED PROTEIN 58-RELATED"/>
    <property type="match status" value="1"/>
</dbReference>
<dbReference type="AlphaFoldDB" id="A0A3S4ZPM6"/>